<dbReference type="HOGENOM" id="CLU_2864236_0_0_11"/>
<comment type="caution">
    <text evidence="2">The sequence shown here is derived from an EMBL/GenBank/DDBJ whole genome shotgun (WGS) entry which is preliminary data.</text>
</comment>
<keyword evidence="1" id="KW-1133">Transmembrane helix</keyword>
<accession>S2W1L3</accession>
<evidence type="ECO:0000313" key="2">
    <source>
        <dbReference type="EMBL" id="EPD33663.1"/>
    </source>
</evidence>
<dbReference type="OrthoDB" id="9845494at2"/>
<keyword evidence="1" id="KW-0472">Membrane</keyword>
<dbReference type="EMBL" id="AGZR01000004">
    <property type="protein sequence ID" value="EPD33663.1"/>
    <property type="molecule type" value="Genomic_DNA"/>
</dbReference>
<keyword evidence="3" id="KW-1185">Reference proteome</keyword>
<reference evidence="2 3" key="1">
    <citation type="submission" date="2013-04" db="EMBL/GenBank/DDBJ databases">
        <title>The Genome Sequence of Propionimicrobium lymphophilum ACS-093-V-SCH5.</title>
        <authorList>
            <consortium name="The Broad Institute Genomics Platform"/>
            <person name="Earl A."/>
            <person name="Ward D."/>
            <person name="Feldgarden M."/>
            <person name="Gevers D."/>
            <person name="Saerens B."/>
            <person name="Vaneechoutte M."/>
            <person name="Walker B."/>
            <person name="Young S."/>
            <person name="Zeng Q."/>
            <person name="Gargeya S."/>
            <person name="Fitzgerald M."/>
            <person name="Haas B."/>
            <person name="Abouelleil A."/>
            <person name="Allen A.W."/>
            <person name="Alvarado L."/>
            <person name="Arachchi H.M."/>
            <person name="Berlin A.M."/>
            <person name="Chapman S.B."/>
            <person name="Gainer-Dewar J."/>
            <person name="Goldberg J."/>
            <person name="Griggs A."/>
            <person name="Gujja S."/>
            <person name="Hansen M."/>
            <person name="Howarth C."/>
            <person name="Imamovic A."/>
            <person name="Ireland A."/>
            <person name="Larimer J."/>
            <person name="McCowan C."/>
            <person name="Murphy C."/>
            <person name="Pearson M."/>
            <person name="Poon T.W."/>
            <person name="Priest M."/>
            <person name="Roberts A."/>
            <person name="Saif S."/>
            <person name="Shea T."/>
            <person name="Sisk P."/>
            <person name="Sykes S."/>
            <person name="Wortman J."/>
            <person name="Nusbaum C."/>
            <person name="Birren B."/>
        </authorList>
    </citation>
    <scope>NUCLEOTIDE SEQUENCE [LARGE SCALE GENOMIC DNA]</scope>
    <source>
        <strain evidence="2 3">ACS-093-V-SCH5</strain>
    </source>
</reference>
<dbReference type="AlphaFoldDB" id="S2W1L3"/>
<protein>
    <submittedName>
        <fullName evidence="2">Uncharacterized protein</fullName>
    </submittedName>
</protein>
<organism evidence="2 3">
    <name type="scientific">Propionimicrobium lymphophilum ACS-093-V-SCH5</name>
    <dbReference type="NCBI Taxonomy" id="883161"/>
    <lineage>
        <taxon>Bacteria</taxon>
        <taxon>Bacillati</taxon>
        <taxon>Actinomycetota</taxon>
        <taxon>Actinomycetes</taxon>
        <taxon>Propionibacteriales</taxon>
        <taxon>Propionibacteriaceae</taxon>
        <taxon>Propionimicrobium</taxon>
    </lineage>
</organism>
<dbReference type="Proteomes" id="UP000014417">
    <property type="component" value="Unassembled WGS sequence"/>
</dbReference>
<evidence type="ECO:0000256" key="1">
    <source>
        <dbReference type="SAM" id="Phobius"/>
    </source>
</evidence>
<proteinExistence type="predicted"/>
<keyword evidence="1" id="KW-0812">Transmembrane</keyword>
<feature type="transmembrane region" description="Helical" evidence="1">
    <location>
        <begin position="12"/>
        <end position="37"/>
    </location>
</feature>
<name>S2W1L3_9ACTN</name>
<sequence>MSECYSACLMAGTALIIACATGALFGDILGLLLVTWIRKRQSKREIQRWQARCQNSALKTSESN</sequence>
<dbReference type="STRING" id="883161.HMPREF9306_00418"/>
<evidence type="ECO:0000313" key="3">
    <source>
        <dbReference type="Proteomes" id="UP000014417"/>
    </source>
</evidence>
<gene>
    <name evidence="2" type="ORF">HMPREF9306_00418</name>
</gene>